<protein>
    <recommendedName>
        <fullName evidence="3">Calcium-binding protein</fullName>
    </recommendedName>
</protein>
<dbReference type="EMBL" id="JBHSKD010000011">
    <property type="protein sequence ID" value="MFC5177428.1"/>
    <property type="molecule type" value="Genomic_DNA"/>
</dbReference>
<dbReference type="Proteomes" id="UP001596087">
    <property type="component" value="Unassembled WGS sequence"/>
</dbReference>
<accession>A0ABW0BK89</accession>
<name>A0ABW0BK89_9ACTN</name>
<organism evidence="1 2">
    <name type="scientific">Nocardioides taihuensis</name>
    <dbReference type="NCBI Taxonomy" id="1835606"/>
    <lineage>
        <taxon>Bacteria</taxon>
        <taxon>Bacillati</taxon>
        <taxon>Actinomycetota</taxon>
        <taxon>Actinomycetes</taxon>
        <taxon>Propionibacteriales</taxon>
        <taxon>Nocardioidaceae</taxon>
        <taxon>Nocardioides</taxon>
    </lineage>
</organism>
<dbReference type="RefSeq" id="WP_378590446.1">
    <property type="nucleotide sequence ID" value="NZ_JBHSKD010000011.1"/>
</dbReference>
<gene>
    <name evidence="1" type="ORF">ACFPGP_12145</name>
</gene>
<reference evidence="2" key="1">
    <citation type="journal article" date="2019" name="Int. J. Syst. Evol. Microbiol.">
        <title>The Global Catalogue of Microorganisms (GCM) 10K type strain sequencing project: providing services to taxonomists for standard genome sequencing and annotation.</title>
        <authorList>
            <consortium name="The Broad Institute Genomics Platform"/>
            <consortium name="The Broad Institute Genome Sequencing Center for Infectious Disease"/>
            <person name="Wu L."/>
            <person name="Ma J."/>
        </authorList>
    </citation>
    <scope>NUCLEOTIDE SEQUENCE [LARGE SCALE GENOMIC DNA]</scope>
    <source>
        <strain evidence="2">DFY41</strain>
    </source>
</reference>
<evidence type="ECO:0008006" key="3">
    <source>
        <dbReference type="Google" id="ProtNLM"/>
    </source>
</evidence>
<keyword evidence="2" id="KW-1185">Reference proteome</keyword>
<evidence type="ECO:0000313" key="1">
    <source>
        <dbReference type="EMBL" id="MFC5177428.1"/>
    </source>
</evidence>
<comment type="caution">
    <text evidence="1">The sequence shown here is derived from an EMBL/GenBank/DDBJ whole genome shotgun (WGS) entry which is preliminary data.</text>
</comment>
<evidence type="ECO:0000313" key="2">
    <source>
        <dbReference type="Proteomes" id="UP001596087"/>
    </source>
</evidence>
<proteinExistence type="predicted"/>
<sequence>MLRSHSLPHRLAQSASPAALLVAVLALVVAATGAGYAAATIGTSDIKDDAVTSAKVKDGSLKSADLVKESKYKAVGSAGAPKFSTGGQGDCIWQNGSLQLPGVAKTSFRKDRFGTVHLAGIPFVADGPGGDANCDATGEPEDGLIFKLPKDFRPAKTQLRVMGTSGLLVITGKALASPGIFVPAGSVYISGSSGGGVLLDGITYEAKSANVFARTTTSNKVGPQGRALLRSFGLR</sequence>